<proteinExistence type="predicted"/>
<organism evidence="1 2">
    <name type="scientific">Thalictrum thalictroides</name>
    <name type="common">Rue-anemone</name>
    <name type="synonym">Anemone thalictroides</name>
    <dbReference type="NCBI Taxonomy" id="46969"/>
    <lineage>
        <taxon>Eukaryota</taxon>
        <taxon>Viridiplantae</taxon>
        <taxon>Streptophyta</taxon>
        <taxon>Embryophyta</taxon>
        <taxon>Tracheophyta</taxon>
        <taxon>Spermatophyta</taxon>
        <taxon>Magnoliopsida</taxon>
        <taxon>Ranunculales</taxon>
        <taxon>Ranunculaceae</taxon>
        <taxon>Thalictroideae</taxon>
        <taxon>Thalictrum</taxon>
    </lineage>
</organism>
<dbReference type="EMBL" id="JABWDY010032251">
    <property type="protein sequence ID" value="KAF5184317.1"/>
    <property type="molecule type" value="Genomic_DNA"/>
</dbReference>
<reference evidence="1 2" key="1">
    <citation type="submission" date="2020-06" db="EMBL/GenBank/DDBJ databases">
        <title>Transcriptomic and genomic resources for Thalictrum thalictroides and T. hernandezii: Facilitating candidate gene discovery in an emerging model plant lineage.</title>
        <authorList>
            <person name="Arias T."/>
            <person name="Riano-Pachon D.M."/>
            <person name="Di Stilio V.S."/>
        </authorList>
    </citation>
    <scope>NUCLEOTIDE SEQUENCE [LARGE SCALE GENOMIC DNA]</scope>
    <source>
        <strain evidence="2">cv. WT478/WT964</strain>
        <tissue evidence="1">Leaves</tissue>
    </source>
</reference>
<comment type="caution">
    <text evidence="1">The sequence shown here is derived from an EMBL/GenBank/DDBJ whole genome shotgun (WGS) entry which is preliminary data.</text>
</comment>
<gene>
    <name evidence="1" type="ORF">FRX31_026098</name>
</gene>
<sequence>MQPQMKAESKAQLEYIKSLLSQHKVGLSTTNPAPVRSSQAPLMQATNNILQCIIDSHSSHISYDSSSSTFPKEAN</sequence>
<evidence type="ECO:0000313" key="1">
    <source>
        <dbReference type="EMBL" id="KAF5184317.1"/>
    </source>
</evidence>
<dbReference type="AlphaFoldDB" id="A0A7J6VHS2"/>
<protein>
    <submittedName>
        <fullName evidence="1">Uncharacterized protein</fullName>
    </submittedName>
</protein>
<accession>A0A7J6VHS2</accession>
<dbReference type="Proteomes" id="UP000554482">
    <property type="component" value="Unassembled WGS sequence"/>
</dbReference>
<name>A0A7J6VHS2_THATH</name>
<evidence type="ECO:0000313" key="2">
    <source>
        <dbReference type="Proteomes" id="UP000554482"/>
    </source>
</evidence>
<keyword evidence="2" id="KW-1185">Reference proteome</keyword>